<gene>
    <name evidence="2" type="ORF">SPARVUS_LOCUS2015010</name>
</gene>
<proteinExistence type="predicted"/>
<dbReference type="Proteomes" id="UP001162483">
    <property type="component" value="Unassembled WGS sequence"/>
</dbReference>
<name>A0ABN9B128_9NEOB</name>
<sequence>PCRLIFITLYNKNQAIVLTSSSTFRQSSSSIGEQVRQKERKEAFKLFNPERTSVLQSLGFGRRTDSVLGSRPTIQGSASPCRSMERSGNCDVTRVPNREDVLPFEDQVLLRGYQRSIMRFSLVDWSRMPPSFQKRTAD</sequence>
<evidence type="ECO:0000256" key="1">
    <source>
        <dbReference type="SAM" id="MobiDB-lite"/>
    </source>
</evidence>
<feature type="region of interest" description="Disordered" evidence="1">
    <location>
        <begin position="66"/>
        <end position="92"/>
    </location>
</feature>
<evidence type="ECO:0000313" key="3">
    <source>
        <dbReference type="Proteomes" id="UP001162483"/>
    </source>
</evidence>
<protein>
    <submittedName>
        <fullName evidence="2">Uncharacterized protein</fullName>
    </submittedName>
</protein>
<keyword evidence="3" id="KW-1185">Reference proteome</keyword>
<feature type="non-terminal residue" evidence="2">
    <location>
        <position position="1"/>
    </location>
</feature>
<organism evidence="2 3">
    <name type="scientific">Staurois parvus</name>
    <dbReference type="NCBI Taxonomy" id="386267"/>
    <lineage>
        <taxon>Eukaryota</taxon>
        <taxon>Metazoa</taxon>
        <taxon>Chordata</taxon>
        <taxon>Craniata</taxon>
        <taxon>Vertebrata</taxon>
        <taxon>Euteleostomi</taxon>
        <taxon>Amphibia</taxon>
        <taxon>Batrachia</taxon>
        <taxon>Anura</taxon>
        <taxon>Neobatrachia</taxon>
        <taxon>Ranoidea</taxon>
        <taxon>Ranidae</taxon>
        <taxon>Staurois</taxon>
    </lineage>
</organism>
<comment type="caution">
    <text evidence="2">The sequence shown here is derived from an EMBL/GenBank/DDBJ whole genome shotgun (WGS) entry which is preliminary data.</text>
</comment>
<evidence type="ECO:0000313" key="2">
    <source>
        <dbReference type="EMBL" id="CAI9541982.1"/>
    </source>
</evidence>
<dbReference type="EMBL" id="CATNWA010002089">
    <property type="protein sequence ID" value="CAI9541982.1"/>
    <property type="molecule type" value="Genomic_DNA"/>
</dbReference>
<accession>A0ABN9B128</accession>
<reference evidence="2" key="1">
    <citation type="submission" date="2023-05" db="EMBL/GenBank/DDBJ databases">
        <authorList>
            <person name="Stuckert A."/>
        </authorList>
    </citation>
    <scope>NUCLEOTIDE SEQUENCE</scope>
</reference>
<feature type="non-terminal residue" evidence="2">
    <location>
        <position position="138"/>
    </location>
</feature>